<proteinExistence type="predicted"/>
<protein>
    <submittedName>
        <fullName evidence="1">11932_t:CDS:1</fullName>
    </submittedName>
</protein>
<dbReference type="Proteomes" id="UP000789570">
    <property type="component" value="Unassembled WGS sequence"/>
</dbReference>
<keyword evidence="2" id="KW-1185">Reference proteome</keyword>
<comment type="caution">
    <text evidence="1">The sequence shown here is derived from an EMBL/GenBank/DDBJ whole genome shotgun (WGS) entry which is preliminary data.</text>
</comment>
<sequence>MWLKCTIDMLQYDLSKLAKERNEINRADYILQIFQYTLRQLVFSDKSTYDRKSLLRRYR</sequence>
<name>A0A9N8ZJP7_9GLOM</name>
<evidence type="ECO:0000313" key="1">
    <source>
        <dbReference type="EMBL" id="CAG8498137.1"/>
    </source>
</evidence>
<dbReference type="OrthoDB" id="2994945at2759"/>
<organism evidence="1 2">
    <name type="scientific">Funneliformis caledonium</name>
    <dbReference type="NCBI Taxonomy" id="1117310"/>
    <lineage>
        <taxon>Eukaryota</taxon>
        <taxon>Fungi</taxon>
        <taxon>Fungi incertae sedis</taxon>
        <taxon>Mucoromycota</taxon>
        <taxon>Glomeromycotina</taxon>
        <taxon>Glomeromycetes</taxon>
        <taxon>Glomerales</taxon>
        <taxon>Glomeraceae</taxon>
        <taxon>Funneliformis</taxon>
    </lineage>
</organism>
<evidence type="ECO:0000313" key="2">
    <source>
        <dbReference type="Proteomes" id="UP000789570"/>
    </source>
</evidence>
<dbReference type="AlphaFoldDB" id="A0A9N8ZJP7"/>
<accession>A0A9N8ZJP7</accession>
<gene>
    <name evidence="1" type="ORF">FCALED_LOCUS3563</name>
</gene>
<reference evidence="1" key="1">
    <citation type="submission" date="2021-06" db="EMBL/GenBank/DDBJ databases">
        <authorList>
            <person name="Kallberg Y."/>
            <person name="Tangrot J."/>
            <person name="Rosling A."/>
        </authorList>
    </citation>
    <scope>NUCLEOTIDE SEQUENCE</scope>
    <source>
        <strain evidence="1">UK204</strain>
    </source>
</reference>
<dbReference type="EMBL" id="CAJVPQ010000632">
    <property type="protein sequence ID" value="CAG8498137.1"/>
    <property type="molecule type" value="Genomic_DNA"/>
</dbReference>